<accession>A0A0R2DJX4</accession>
<dbReference type="PANTHER" id="PTHR22916:SF3">
    <property type="entry name" value="UDP-GLCNAC:BETAGAL BETA-1,3-N-ACETYLGLUCOSAMINYLTRANSFERASE-LIKE PROTEIN 1"/>
    <property type="match status" value="1"/>
</dbReference>
<dbReference type="OrthoDB" id="8773442at2"/>
<dbReference type="Proteomes" id="UP000051638">
    <property type="component" value="Unassembled WGS sequence"/>
</dbReference>
<dbReference type="AlphaFoldDB" id="A0A0R2DJX4"/>
<feature type="domain" description="Glycosyltransferase 2-like" evidence="2">
    <location>
        <begin position="8"/>
        <end position="138"/>
    </location>
</feature>
<keyword evidence="4" id="KW-1185">Reference proteome</keyword>
<evidence type="ECO:0000313" key="3">
    <source>
        <dbReference type="EMBL" id="KRN00180.1"/>
    </source>
</evidence>
<evidence type="ECO:0000259" key="2">
    <source>
        <dbReference type="Pfam" id="PF00535"/>
    </source>
</evidence>
<reference evidence="3 4" key="1">
    <citation type="journal article" date="2015" name="Genome Announc.">
        <title>Expanding the biotechnology potential of lactobacilli through comparative genomics of 213 strains and associated genera.</title>
        <authorList>
            <person name="Sun Z."/>
            <person name="Harris H.M."/>
            <person name="McCann A."/>
            <person name="Guo C."/>
            <person name="Argimon S."/>
            <person name="Zhang W."/>
            <person name="Yang X."/>
            <person name="Jeffery I.B."/>
            <person name="Cooney J.C."/>
            <person name="Kagawa T.F."/>
            <person name="Liu W."/>
            <person name="Song Y."/>
            <person name="Salvetti E."/>
            <person name="Wrobel A."/>
            <person name="Rasinkangas P."/>
            <person name="Parkhill J."/>
            <person name="Rea M.C."/>
            <person name="O'Sullivan O."/>
            <person name="Ritari J."/>
            <person name="Douillard F.P."/>
            <person name="Paul Ross R."/>
            <person name="Yang R."/>
            <person name="Briner A.E."/>
            <person name="Felis G.E."/>
            <person name="de Vos W.M."/>
            <person name="Barrangou R."/>
            <person name="Klaenhammer T.R."/>
            <person name="Caufield P.W."/>
            <person name="Cui Y."/>
            <person name="Zhang H."/>
            <person name="O'Toole P.W."/>
        </authorList>
    </citation>
    <scope>NUCLEOTIDE SEQUENCE [LARGE SCALE GENOMIC DNA]</scope>
    <source>
        <strain evidence="3 4">DSM 20253</strain>
    </source>
</reference>
<dbReference type="InterPro" id="IPR029044">
    <property type="entry name" value="Nucleotide-diphossugar_trans"/>
</dbReference>
<dbReference type="EMBL" id="AYYI01000001">
    <property type="protein sequence ID" value="KRN00180.1"/>
    <property type="molecule type" value="Genomic_DNA"/>
</dbReference>
<dbReference type="Pfam" id="PF00535">
    <property type="entry name" value="Glycos_transf_2"/>
    <property type="match status" value="1"/>
</dbReference>
<keyword evidence="1" id="KW-0472">Membrane</keyword>
<dbReference type="Gene3D" id="3.90.550.10">
    <property type="entry name" value="Spore Coat Polysaccharide Biosynthesis Protein SpsA, Chain A"/>
    <property type="match status" value="1"/>
</dbReference>
<dbReference type="PANTHER" id="PTHR22916">
    <property type="entry name" value="GLYCOSYLTRANSFERASE"/>
    <property type="match status" value="1"/>
</dbReference>
<name>A0A0R2DJX4_9LACO</name>
<protein>
    <submittedName>
        <fullName evidence="3">Glycosyltransferase</fullName>
    </submittedName>
</protein>
<dbReference type="CDD" id="cd00761">
    <property type="entry name" value="Glyco_tranf_GTA_type"/>
    <property type="match status" value="1"/>
</dbReference>
<evidence type="ECO:0000256" key="1">
    <source>
        <dbReference type="SAM" id="Phobius"/>
    </source>
</evidence>
<evidence type="ECO:0000313" key="4">
    <source>
        <dbReference type="Proteomes" id="UP000051638"/>
    </source>
</evidence>
<dbReference type="PATRIC" id="fig|1423796.3.peg.7"/>
<keyword evidence="1" id="KW-1133">Transmembrane helix</keyword>
<proteinExistence type="predicted"/>
<organism evidence="3 4">
    <name type="scientific">Loigolactobacillus rennini DSM 20253</name>
    <dbReference type="NCBI Taxonomy" id="1423796"/>
    <lineage>
        <taxon>Bacteria</taxon>
        <taxon>Bacillati</taxon>
        <taxon>Bacillota</taxon>
        <taxon>Bacilli</taxon>
        <taxon>Lactobacillales</taxon>
        <taxon>Lactobacillaceae</taxon>
        <taxon>Loigolactobacillus</taxon>
    </lineage>
</organism>
<feature type="transmembrane region" description="Helical" evidence="1">
    <location>
        <begin position="220"/>
        <end position="240"/>
    </location>
</feature>
<keyword evidence="1" id="KW-0812">Transmembrane</keyword>
<dbReference type="STRING" id="1423796.FC24_GL000007"/>
<comment type="caution">
    <text evidence="3">The sequence shown here is derived from an EMBL/GenBank/DDBJ whole genome shotgun (WGS) entry which is preliminary data.</text>
</comment>
<sequence>MVEQPLVSVIMPVYNSEQFVGKAIQSVQKQTYSNWELVITDDCSKDKTVPYIKQYINKDKRIKLFELKNNSGAAVARNTCLDRATGRFIAFLDSDDLWHAEKLDKQVKFMLAHDFAFTFTGYDFIGHTNKVISVPEKINFQGMLKNTIIGTLTVMIDKRQTGTFYMPLVKRGQDLLTWALLLKKIPYAYGLNESLSSYRVVKGSLSNNKIKAIKRTWHNYYYELQLGFFKTLYYFVFYVFNALKKHYS</sequence>
<gene>
    <name evidence="3" type="ORF">FC24_GL000007</name>
</gene>
<dbReference type="SUPFAM" id="SSF53448">
    <property type="entry name" value="Nucleotide-diphospho-sugar transferases"/>
    <property type="match status" value="1"/>
</dbReference>
<keyword evidence="3" id="KW-0808">Transferase</keyword>
<dbReference type="InterPro" id="IPR001173">
    <property type="entry name" value="Glyco_trans_2-like"/>
</dbReference>
<dbReference type="GO" id="GO:0016758">
    <property type="term" value="F:hexosyltransferase activity"/>
    <property type="evidence" value="ECO:0007669"/>
    <property type="project" value="UniProtKB-ARBA"/>
</dbReference>